<feature type="chain" id="PRO_5012743319" description="OB-fold nucleic acid binding domain-containing protein" evidence="1">
    <location>
        <begin position="24"/>
        <end position="132"/>
    </location>
</feature>
<feature type="signal peptide" evidence="1">
    <location>
        <begin position="1"/>
        <end position="23"/>
    </location>
</feature>
<keyword evidence="1" id="KW-0732">Signal</keyword>
<comment type="caution">
    <text evidence="2">The sequence shown here is derived from an EMBL/GenBank/DDBJ whole genome shotgun (WGS) entry which is preliminary data.</text>
</comment>
<evidence type="ECO:0000313" key="2">
    <source>
        <dbReference type="EMBL" id="PCJ42817.1"/>
    </source>
</evidence>
<dbReference type="EMBL" id="NVWI01000002">
    <property type="protein sequence ID" value="PCJ42817.1"/>
    <property type="molecule type" value="Genomic_DNA"/>
</dbReference>
<dbReference type="InterPro" id="IPR046150">
    <property type="entry name" value="DUF6152"/>
</dbReference>
<gene>
    <name evidence="2" type="ORF">COA71_04770</name>
</gene>
<sequence>MKNKLILLFSILTALLGSTALNAHHNFRAEFDIDMPVIVTGTVMRLALTNPHARLYVDVVDESGEITHWNFELAAASSLLRRGWRRDTLVVGNTVIVHAARARNAPNVGNVEYVTLVNEDGSEGFSFGSPRE</sequence>
<dbReference type="Proteomes" id="UP000228987">
    <property type="component" value="Unassembled WGS sequence"/>
</dbReference>
<protein>
    <recommendedName>
        <fullName evidence="4">OB-fold nucleic acid binding domain-containing protein</fullName>
    </recommendedName>
</protein>
<accession>A0A2A5CG14</accession>
<dbReference type="AlphaFoldDB" id="A0A2A5CG14"/>
<organism evidence="2 3">
    <name type="scientific">SAR86 cluster bacterium</name>
    <dbReference type="NCBI Taxonomy" id="2030880"/>
    <lineage>
        <taxon>Bacteria</taxon>
        <taxon>Pseudomonadati</taxon>
        <taxon>Pseudomonadota</taxon>
        <taxon>Gammaproteobacteria</taxon>
        <taxon>SAR86 cluster</taxon>
    </lineage>
</organism>
<reference evidence="3" key="1">
    <citation type="submission" date="2017-08" db="EMBL/GenBank/DDBJ databases">
        <title>A dynamic microbial community with high functional redundancy inhabits the cold, oxic subseafloor aquifer.</title>
        <authorList>
            <person name="Tully B.J."/>
            <person name="Wheat C.G."/>
            <person name="Glazer B.T."/>
            <person name="Huber J.A."/>
        </authorList>
    </citation>
    <scope>NUCLEOTIDE SEQUENCE [LARGE SCALE GENOMIC DNA]</scope>
</reference>
<proteinExistence type="predicted"/>
<dbReference type="Pfam" id="PF19649">
    <property type="entry name" value="DUF6152"/>
    <property type="match status" value="1"/>
</dbReference>
<evidence type="ECO:0000313" key="3">
    <source>
        <dbReference type="Proteomes" id="UP000228987"/>
    </source>
</evidence>
<name>A0A2A5CG14_9GAMM</name>
<evidence type="ECO:0008006" key="4">
    <source>
        <dbReference type="Google" id="ProtNLM"/>
    </source>
</evidence>
<evidence type="ECO:0000256" key="1">
    <source>
        <dbReference type="SAM" id="SignalP"/>
    </source>
</evidence>